<dbReference type="AlphaFoldDB" id="A0A392U4J5"/>
<dbReference type="Proteomes" id="UP000265520">
    <property type="component" value="Unassembled WGS sequence"/>
</dbReference>
<evidence type="ECO:0000313" key="3">
    <source>
        <dbReference type="Proteomes" id="UP000265520"/>
    </source>
</evidence>
<reference evidence="2 3" key="1">
    <citation type="journal article" date="2018" name="Front. Plant Sci.">
        <title>Red Clover (Trifolium pratense) and Zigzag Clover (T. medium) - A Picture of Genomic Similarities and Differences.</title>
        <authorList>
            <person name="Dluhosova J."/>
            <person name="Istvanek J."/>
            <person name="Nedelnik J."/>
            <person name="Repkova J."/>
        </authorList>
    </citation>
    <scope>NUCLEOTIDE SEQUENCE [LARGE SCALE GENOMIC DNA]</scope>
    <source>
        <strain evidence="3">cv. 10/8</strain>
        <tissue evidence="2">Leaf</tissue>
    </source>
</reference>
<proteinExistence type="predicted"/>
<accession>A0A392U4J5</accession>
<organism evidence="2 3">
    <name type="scientific">Trifolium medium</name>
    <dbReference type="NCBI Taxonomy" id="97028"/>
    <lineage>
        <taxon>Eukaryota</taxon>
        <taxon>Viridiplantae</taxon>
        <taxon>Streptophyta</taxon>
        <taxon>Embryophyta</taxon>
        <taxon>Tracheophyta</taxon>
        <taxon>Spermatophyta</taxon>
        <taxon>Magnoliopsida</taxon>
        <taxon>eudicotyledons</taxon>
        <taxon>Gunneridae</taxon>
        <taxon>Pentapetalae</taxon>
        <taxon>rosids</taxon>
        <taxon>fabids</taxon>
        <taxon>Fabales</taxon>
        <taxon>Fabaceae</taxon>
        <taxon>Papilionoideae</taxon>
        <taxon>50 kb inversion clade</taxon>
        <taxon>NPAAA clade</taxon>
        <taxon>Hologalegina</taxon>
        <taxon>IRL clade</taxon>
        <taxon>Trifolieae</taxon>
        <taxon>Trifolium</taxon>
    </lineage>
</organism>
<feature type="non-terminal residue" evidence="2">
    <location>
        <position position="1"/>
    </location>
</feature>
<feature type="non-terminal residue" evidence="2">
    <location>
        <position position="82"/>
    </location>
</feature>
<name>A0A392U4J5_9FABA</name>
<comment type="caution">
    <text evidence="2">The sequence shown here is derived from an EMBL/GenBank/DDBJ whole genome shotgun (WGS) entry which is preliminary data.</text>
</comment>
<feature type="region of interest" description="Disordered" evidence="1">
    <location>
        <begin position="1"/>
        <end position="24"/>
    </location>
</feature>
<dbReference type="EMBL" id="LXQA010728610">
    <property type="protein sequence ID" value="MCI68008.1"/>
    <property type="molecule type" value="Genomic_DNA"/>
</dbReference>
<keyword evidence="3" id="KW-1185">Reference proteome</keyword>
<sequence length="82" mass="9710">EPSTDEREKEDETQVPEESGRDETIVPNYQLARDKERIVIRPPNRFSYADLIYYALNAVEEMQDSEPKNFREALESIDCKDW</sequence>
<evidence type="ECO:0000256" key="1">
    <source>
        <dbReference type="SAM" id="MobiDB-lite"/>
    </source>
</evidence>
<evidence type="ECO:0000313" key="2">
    <source>
        <dbReference type="EMBL" id="MCI68008.1"/>
    </source>
</evidence>
<protein>
    <submittedName>
        <fullName evidence="2">Copia LTR rider</fullName>
    </submittedName>
</protein>